<reference evidence="2" key="2">
    <citation type="submission" date="2021-02" db="UniProtKB">
        <authorList>
            <consortium name="EnsemblMetazoa"/>
        </authorList>
    </citation>
    <scope>IDENTIFICATION</scope>
    <source>
        <strain evidence="2">JHB</strain>
    </source>
</reference>
<dbReference type="EMBL" id="DS232598">
    <property type="protein sequence ID" value="EDS43884.1"/>
    <property type="molecule type" value="Genomic_DNA"/>
</dbReference>
<dbReference type="AlphaFoldDB" id="B0XAU5"/>
<accession>B0XAU5</accession>
<dbReference type="Proteomes" id="UP000002320">
    <property type="component" value="Unassembled WGS sequence"/>
</dbReference>
<dbReference type="KEGG" id="cqu:CpipJ_CPIJ015763"/>
<reference evidence="1" key="1">
    <citation type="submission" date="2007-03" db="EMBL/GenBank/DDBJ databases">
        <title>Annotation of Culex pipiens quinquefasciatus.</title>
        <authorList>
            <consortium name="The Broad Institute Genome Sequencing Platform"/>
            <person name="Atkinson P.W."/>
            <person name="Hemingway J."/>
            <person name="Christensen B.M."/>
            <person name="Higgs S."/>
            <person name="Kodira C."/>
            <person name="Hannick L."/>
            <person name="Megy K."/>
            <person name="O'Leary S."/>
            <person name="Pearson M."/>
            <person name="Haas B.J."/>
            <person name="Mauceli E."/>
            <person name="Wortman J.R."/>
            <person name="Lee N.H."/>
            <person name="Guigo R."/>
            <person name="Stanke M."/>
            <person name="Alvarado L."/>
            <person name="Amedeo P."/>
            <person name="Antoine C.H."/>
            <person name="Arensburger P."/>
            <person name="Bidwell S.L."/>
            <person name="Crawford M."/>
            <person name="Camaro F."/>
            <person name="Devon K."/>
            <person name="Engels R."/>
            <person name="Hammond M."/>
            <person name="Howarth C."/>
            <person name="Koehrsen M."/>
            <person name="Lawson D."/>
            <person name="Montgomery P."/>
            <person name="Nene V."/>
            <person name="Nusbaum C."/>
            <person name="Puiu D."/>
            <person name="Romero-Severson J."/>
            <person name="Severson D.W."/>
            <person name="Shumway M."/>
            <person name="Sisk P."/>
            <person name="Stolte C."/>
            <person name="Zeng Q."/>
            <person name="Eisenstadt E."/>
            <person name="Fraser-Liggett C."/>
            <person name="Strausberg R."/>
            <person name="Galagan J."/>
            <person name="Birren B."/>
            <person name="Collins F.H."/>
        </authorList>
    </citation>
    <scope>NUCLEOTIDE SEQUENCE [LARGE SCALE GENOMIC DNA]</scope>
    <source>
        <strain evidence="1">JHB</strain>
    </source>
</reference>
<organism>
    <name type="scientific">Culex quinquefasciatus</name>
    <name type="common">Southern house mosquito</name>
    <name type="synonym">Culex pungens</name>
    <dbReference type="NCBI Taxonomy" id="7176"/>
    <lineage>
        <taxon>Eukaryota</taxon>
        <taxon>Metazoa</taxon>
        <taxon>Ecdysozoa</taxon>
        <taxon>Arthropoda</taxon>
        <taxon>Hexapoda</taxon>
        <taxon>Insecta</taxon>
        <taxon>Pterygota</taxon>
        <taxon>Neoptera</taxon>
        <taxon>Endopterygota</taxon>
        <taxon>Diptera</taxon>
        <taxon>Nematocera</taxon>
        <taxon>Culicoidea</taxon>
        <taxon>Culicidae</taxon>
        <taxon>Culicinae</taxon>
        <taxon>Culicini</taxon>
        <taxon>Culex</taxon>
        <taxon>Culex</taxon>
    </lineage>
</organism>
<keyword evidence="3" id="KW-1185">Reference proteome</keyword>
<gene>
    <name evidence="2" type="primary">6050111</name>
    <name evidence="1" type="ORF">CpipJ_CPIJ015763</name>
</gene>
<evidence type="ECO:0000313" key="2">
    <source>
        <dbReference type="EnsemblMetazoa" id="CPIJ015763-PA"/>
    </source>
</evidence>
<dbReference type="EnsemblMetazoa" id="CPIJ015763-RA">
    <property type="protein sequence ID" value="CPIJ015763-PA"/>
    <property type="gene ID" value="CPIJ015763"/>
</dbReference>
<dbReference type="VEuPathDB" id="VectorBase:CPIJ015763"/>
<dbReference type="HOGENOM" id="CLU_2514882_0_0_1"/>
<proteinExistence type="predicted"/>
<protein>
    <submittedName>
        <fullName evidence="1 2">Uncharacterized protein</fullName>
    </submittedName>
</protein>
<name>B0XAU5_CULQU</name>
<evidence type="ECO:0000313" key="1">
    <source>
        <dbReference type="EMBL" id="EDS43884.1"/>
    </source>
</evidence>
<dbReference type="InParanoid" id="B0XAU5"/>
<sequence length="85" mass="9366">MELRHRSLFNVSLHVFYPPLAPFSTSSITAPRPRFSASSITAPRPRRVGHAATGFYCATPSRCSRVAPRPRVAASSRTANSRVRL</sequence>
<evidence type="ECO:0000313" key="3">
    <source>
        <dbReference type="Proteomes" id="UP000002320"/>
    </source>
</evidence>